<comment type="caution">
    <text evidence="3">The sequence shown here is derived from an EMBL/GenBank/DDBJ whole genome shotgun (WGS) entry which is preliminary data.</text>
</comment>
<dbReference type="Proteomes" id="UP000306740">
    <property type="component" value="Unassembled WGS sequence"/>
</dbReference>
<organism evidence="3 5">
    <name type="scientific">Mumia zhuanghuii</name>
    <dbReference type="NCBI Taxonomy" id="2585211"/>
    <lineage>
        <taxon>Bacteria</taxon>
        <taxon>Bacillati</taxon>
        <taxon>Actinomycetota</taxon>
        <taxon>Actinomycetes</taxon>
        <taxon>Propionibacteriales</taxon>
        <taxon>Nocardioidaceae</taxon>
        <taxon>Mumia</taxon>
    </lineage>
</organism>
<gene>
    <name evidence="4" type="ORF">FHE65_04530</name>
    <name evidence="3" type="ORF">FHE65_04925</name>
</gene>
<dbReference type="NCBIfam" id="NF041390">
    <property type="entry name" value="TadE_Rv3655c"/>
    <property type="match status" value="1"/>
</dbReference>
<dbReference type="EMBL" id="VDFR01000020">
    <property type="protein sequence ID" value="TNC49988.1"/>
    <property type="molecule type" value="Genomic_DNA"/>
</dbReference>
<proteinExistence type="predicted"/>
<keyword evidence="1" id="KW-0812">Transmembrane</keyword>
<dbReference type="AlphaFoldDB" id="A0A5C4MW28"/>
<keyword evidence="1" id="KW-1133">Transmembrane helix</keyword>
<evidence type="ECO:0000313" key="3">
    <source>
        <dbReference type="EMBL" id="TNC49766.1"/>
    </source>
</evidence>
<dbReference type="InterPro" id="IPR012495">
    <property type="entry name" value="TadE-like_dom"/>
</dbReference>
<reference evidence="3 5" key="1">
    <citation type="submission" date="2019-05" db="EMBL/GenBank/DDBJ databases">
        <title>Mumia sp. nov., isolated from the intestinal contents of plateau pika (Ochotona curzoniae) in the Qinghai-Tibet plateau of China.</title>
        <authorList>
            <person name="Tian Z."/>
        </authorList>
    </citation>
    <scope>NUCLEOTIDE SEQUENCE [LARGE SCALE GENOMIC DNA]</scope>
    <source>
        <strain evidence="5">527</strain>
        <strain evidence="3">Z527</strain>
    </source>
</reference>
<keyword evidence="1" id="KW-0472">Membrane</keyword>
<dbReference type="Pfam" id="PF07811">
    <property type="entry name" value="TadE"/>
    <property type="match status" value="1"/>
</dbReference>
<accession>A0A5C4MW28</accession>
<evidence type="ECO:0000259" key="2">
    <source>
        <dbReference type="Pfam" id="PF07811"/>
    </source>
</evidence>
<evidence type="ECO:0000313" key="4">
    <source>
        <dbReference type="EMBL" id="TNC49988.1"/>
    </source>
</evidence>
<evidence type="ECO:0000256" key="1">
    <source>
        <dbReference type="SAM" id="Phobius"/>
    </source>
</evidence>
<dbReference type="OrthoDB" id="3747652at2"/>
<dbReference type="EMBL" id="VDFR01000021">
    <property type="protein sequence ID" value="TNC49766.1"/>
    <property type="molecule type" value="Genomic_DNA"/>
</dbReference>
<dbReference type="InterPro" id="IPR049790">
    <property type="entry name" value="Rv3655c/TadE"/>
</dbReference>
<feature type="transmembrane region" description="Helical" evidence="1">
    <location>
        <begin position="12"/>
        <end position="34"/>
    </location>
</feature>
<sequence length="116" mass="12308">MVTAETAMVVPFLVALALALVWMVNLGVVQVRLVDAAREGARMSARGDDRATVVEAVEQMAPEGSVVTVTESTDVADVPTTRVAVRLRSRVELPLIRRLAVDLDAAAVSAHESGSR</sequence>
<evidence type="ECO:0000313" key="5">
    <source>
        <dbReference type="Proteomes" id="UP000306740"/>
    </source>
</evidence>
<name>A0A5C4MW28_9ACTN</name>
<protein>
    <submittedName>
        <fullName evidence="3">Pilus assembly protein</fullName>
    </submittedName>
</protein>
<feature type="domain" description="TadE-like" evidence="2">
    <location>
        <begin position="2"/>
        <end position="42"/>
    </location>
</feature>